<keyword evidence="3" id="KW-1185">Reference proteome</keyword>
<sequence>MAPEKIRKLFTESGNSNQVPYSKKCEIFSFGMLIWELTYQKTPYSNMKSNDVIIHVTKGNREICDYFLVPENKVIHESF</sequence>
<evidence type="ECO:0000313" key="3">
    <source>
        <dbReference type="Proteomes" id="UP000439903"/>
    </source>
</evidence>
<gene>
    <name evidence="2" type="ORF">F8M41_022673</name>
</gene>
<dbReference type="OrthoDB" id="2314769at2759"/>
<name>A0A8H4ETG3_GIGMA</name>
<dbReference type="Proteomes" id="UP000439903">
    <property type="component" value="Unassembled WGS sequence"/>
</dbReference>
<evidence type="ECO:0000259" key="1">
    <source>
        <dbReference type="PROSITE" id="PS50011"/>
    </source>
</evidence>
<accession>A0A8H4ETG3</accession>
<comment type="caution">
    <text evidence="2">The sequence shown here is derived from an EMBL/GenBank/DDBJ whole genome shotgun (WGS) entry which is preliminary data.</text>
</comment>
<dbReference type="GO" id="GO:0004672">
    <property type="term" value="F:protein kinase activity"/>
    <property type="evidence" value="ECO:0007669"/>
    <property type="project" value="InterPro"/>
</dbReference>
<dbReference type="InterPro" id="IPR000719">
    <property type="entry name" value="Prot_kinase_dom"/>
</dbReference>
<dbReference type="InterPro" id="IPR001245">
    <property type="entry name" value="Ser-Thr/Tyr_kinase_cat_dom"/>
</dbReference>
<keyword evidence="2" id="KW-0418">Kinase</keyword>
<protein>
    <submittedName>
        <fullName evidence="2">Kinase-like protein</fullName>
    </submittedName>
</protein>
<proteinExistence type="predicted"/>
<organism evidence="2 3">
    <name type="scientific">Gigaspora margarita</name>
    <dbReference type="NCBI Taxonomy" id="4874"/>
    <lineage>
        <taxon>Eukaryota</taxon>
        <taxon>Fungi</taxon>
        <taxon>Fungi incertae sedis</taxon>
        <taxon>Mucoromycota</taxon>
        <taxon>Glomeromycotina</taxon>
        <taxon>Glomeromycetes</taxon>
        <taxon>Diversisporales</taxon>
        <taxon>Gigasporaceae</taxon>
        <taxon>Gigaspora</taxon>
    </lineage>
</organism>
<reference evidence="2 3" key="1">
    <citation type="journal article" date="2019" name="Environ. Microbiol.">
        <title>At the nexus of three kingdoms: the genome of the mycorrhizal fungus Gigaspora margarita provides insights into plant, endobacterial and fungal interactions.</title>
        <authorList>
            <person name="Venice F."/>
            <person name="Ghignone S."/>
            <person name="Salvioli di Fossalunga A."/>
            <person name="Amselem J."/>
            <person name="Novero M."/>
            <person name="Xianan X."/>
            <person name="Sedzielewska Toro K."/>
            <person name="Morin E."/>
            <person name="Lipzen A."/>
            <person name="Grigoriev I.V."/>
            <person name="Henrissat B."/>
            <person name="Martin F.M."/>
            <person name="Bonfante P."/>
        </authorList>
    </citation>
    <scope>NUCLEOTIDE SEQUENCE [LARGE SCALE GENOMIC DNA]</scope>
    <source>
        <strain evidence="2 3">BEG34</strain>
    </source>
</reference>
<keyword evidence="2" id="KW-0808">Transferase</keyword>
<feature type="domain" description="Protein kinase" evidence="1">
    <location>
        <begin position="1"/>
        <end position="79"/>
    </location>
</feature>
<dbReference type="EMBL" id="WTPW01000072">
    <property type="protein sequence ID" value="KAF0552067.1"/>
    <property type="molecule type" value="Genomic_DNA"/>
</dbReference>
<dbReference type="InterPro" id="IPR011009">
    <property type="entry name" value="Kinase-like_dom_sf"/>
</dbReference>
<dbReference type="GO" id="GO:0005524">
    <property type="term" value="F:ATP binding"/>
    <property type="evidence" value="ECO:0007669"/>
    <property type="project" value="InterPro"/>
</dbReference>
<evidence type="ECO:0000313" key="2">
    <source>
        <dbReference type="EMBL" id="KAF0552067.1"/>
    </source>
</evidence>
<dbReference type="PROSITE" id="PS50011">
    <property type="entry name" value="PROTEIN_KINASE_DOM"/>
    <property type="match status" value="1"/>
</dbReference>
<dbReference type="Gene3D" id="1.10.510.10">
    <property type="entry name" value="Transferase(Phosphotransferase) domain 1"/>
    <property type="match status" value="1"/>
</dbReference>
<dbReference type="SUPFAM" id="SSF56112">
    <property type="entry name" value="Protein kinase-like (PK-like)"/>
    <property type="match status" value="1"/>
</dbReference>
<dbReference type="Pfam" id="PF07714">
    <property type="entry name" value="PK_Tyr_Ser-Thr"/>
    <property type="match status" value="1"/>
</dbReference>
<dbReference type="AlphaFoldDB" id="A0A8H4ETG3"/>